<dbReference type="RefSeq" id="WP_157298656.1">
    <property type="nucleotide sequence ID" value="NZ_BAAAZB010000005.1"/>
</dbReference>
<evidence type="ECO:0000313" key="1">
    <source>
        <dbReference type="EMBL" id="MVT40019.1"/>
    </source>
</evidence>
<sequence length="189" mass="21274">MSKNDTTHKFKTFEYNSGGKVLKAYSYEYGFDKYDRYDSLVYKATGLIATIYIAAITEAGGSIGLFQKNVLEWDTRQNITQKYSILMRDGKETKDTTVTVYTYDNKINYAAQQPILFNLQMDDPADALSTNNVLTSITTSGSDGEEISNVFTYDNGNYPITVITTTKELHNGVVVSTQQKSHKLTYVKL</sequence>
<protein>
    <submittedName>
        <fullName evidence="1">Uncharacterized protein</fullName>
    </submittedName>
</protein>
<organism evidence="1 2">
    <name type="scientific">Chitinophaga oryziterrae</name>
    <dbReference type="NCBI Taxonomy" id="1031224"/>
    <lineage>
        <taxon>Bacteria</taxon>
        <taxon>Pseudomonadati</taxon>
        <taxon>Bacteroidota</taxon>
        <taxon>Chitinophagia</taxon>
        <taxon>Chitinophagales</taxon>
        <taxon>Chitinophagaceae</taxon>
        <taxon>Chitinophaga</taxon>
    </lineage>
</organism>
<keyword evidence="2" id="KW-1185">Reference proteome</keyword>
<gene>
    <name evidence="1" type="ORF">GO495_05455</name>
</gene>
<dbReference type="AlphaFoldDB" id="A0A6N8J702"/>
<proteinExistence type="predicted"/>
<accession>A0A6N8J702</accession>
<dbReference type="Proteomes" id="UP000468388">
    <property type="component" value="Unassembled WGS sequence"/>
</dbReference>
<dbReference type="EMBL" id="WRXO01000001">
    <property type="protein sequence ID" value="MVT40019.1"/>
    <property type="molecule type" value="Genomic_DNA"/>
</dbReference>
<evidence type="ECO:0000313" key="2">
    <source>
        <dbReference type="Proteomes" id="UP000468388"/>
    </source>
</evidence>
<name>A0A6N8J702_9BACT</name>
<comment type="caution">
    <text evidence="1">The sequence shown here is derived from an EMBL/GenBank/DDBJ whole genome shotgun (WGS) entry which is preliminary data.</text>
</comment>
<reference evidence="1 2" key="1">
    <citation type="submission" date="2019-12" db="EMBL/GenBank/DDBJ databases">
        <title>The draft genomic sequence of strain Chitinophaga oryziterrae JCM 16595.</title>
        <authorList>
            <person name="Zhang X."/>
        </authorList>
    </citation>
    <scope>NUCLEOTIDE SEQUENCE [LARGE SCALE GENOMIC DNA]</scope>
    <source>
        <strain evidence="1 2">JCM 16595</strain>
    </source>
</reference>
<dbReference type="OrthoDB" id="646069at2"/>